<dbReference type="EMBL" id="BSYO01000016">
    <property type="protein sequence ID" value="GMH16230.1"/>
    <property type="molecule type" value="Genomic_DNA"/>
</dbReference>
<evidence type="ECO:0000313" key="2">
    <source>
        <dbReference type="Proteomes" id="UP001279734"/>
    </source>
</evidence>
<gene>
    <name evidence="1" type="ORF">Nepgr_018071</name>
</gene>
<keyword evidence="2" id="KW-1185">Reference proteome</keyword>
<dbReference type="Proteomes" id="UP001279734">
    <property type="component" value="Unassembled WGS sequence"/>
</dbReference>
<reference evidence="1" key="1">
    <citation type="submission" date="2023-05" db="EMBL/GenBank/DDBJ databases">
        <title>Nepenthes gracilis genome sequencing.</title>
        <authorList>
            <person name="Fukushima K."/>
        </authorList>
    </citation>
    <scope>NUCLEOTIDE SEQUENCE</scope>
    <source>
        <strain evidence="1">SING2019-196</strain>
    </source>
</reference>
<evidence type="ECO:0000313" key="1">
    <source>
        <dbReference type="EMBL" id="GMH16230.1"/>
    </source>
</evidence>
<sequence length="71" mass="8024">MRLCKPLRERGGRGAGKICEGLAHLEDASSSIRFFAIREQSSDLESSPCLNITIPLRIKLTLLRIWKFARP</sequence>
<accession>A0AAD3XTZ5</accession>
<comment type="caution">
    <text evidence="1">The sequence shown here is derived from an EMBL/GenBank/DDBJ whole genome shotgun (WGS) entry which is preliminary data.</text>
</comment>
<name>A0AAD3XTZ5_NEPGR</name>
<dbReference type="AlphaFoldDB" id="A0AAD3XTZ5"/>
<protein>
    <submittedName>
        <fullName evidence="1">Uncharacterized protein</fullName>
    </submittedName>
</protein>
<organism evidence="1 2">
    <name type="scientific">Nepenthes gracilis</name>
    <name type="common">Slender pitcher plant</name>
    <dbReference type="NCBI Taxonomy" id="150966"/>
    <lineage>
        <taxon>Eukaryota</taxon>
        <taxon>Viridiplantae</taxon>
        <taxon>Streptophyta</taxon>
        <taxon>Embryophyta</taxon>
        <taxon>Tracheophyta</taxon>
        <taxon>Spermatophyta</taxon>
        <taxon>Magnoliopsida</taxon>
        <taxon>eudicotyledons</taxon>
        <taxon>Gunneridae</taxon>
        <taxon>Pentapetalae</taxon>
        <taxon>Caryophyllales</taxon>
        <taxon>Nepenthaceae</taxon>
        <taxon>Nepenthes</taxon>
    </lineage>
</organism>
<proteinExistence type="predicted"/>